<evidence type="ECO:0000313" key="2">
    <source>
        <dbReference type="Proteomes" id="UP000198660"/>
    </source>
</evidence>
<dbReference type="AlphaFoldDB" id="A0A1I6R6X4"/>
<gene>
    <name evidence="1" type="ORF">SAMN05444972_104201</name>
</gene>
<dbReference type="EMBL" id="FPAA01000004">
    <property type="protein sequence ID" value="SFS60472.1"/>
    <property type="molecule type" value="Genomic_DNA"/>
</dbReference>
<accession>A0A1I6R6X4</accession>
<protein>
    <submittedName>
        <fullName evidence="1">Uncharacterized protein</fullName>
    </submittedName>
</protein>
<dbReference type="RefSeq" id="WP_091835926.1">
    <property type="nucleotide sequence ID" value="NZ_FPAA01000004.1"/>
</dbReference>
<proteinExistence type="predicted"/>
<organism evidence="1 2">
    <name type="scientific">Marininema halotolerans</name>
    <dbReference type="NCBI Taxonomy" id="1155944"/>
    <lineage>
        <taxon>Bacteria</taxon>
        <taxon>Bacillati</taxon>
        <taxon>Bacillota</taxon>
        <taxon>Bacilli</taxon>
        <taxon>Bacillales</taxon>
        <taxon>Thermoactinomycetaceae</taxon>
        <taxon>Marininema</taxon>
    </lineage>
</organism>
<sequence>MNAYNRNTKHSSLNCGTLFKPKLPTLLKPSNPPIVLAEVTVQAAAGKARVFINYSSIIVLSQMGSNVQFANQYRLVRKGITIKILKGWTVSQFVSRELPFEGIEVNSSSVPFVVQYCDSLRIDKERPLIYQLQLVRVLVNNTKYKITNKNLTGLYTSNQVC</sequence>
<dbReference type="Proteomes" id="UP000198660">
    <property type="component" value="Unassembled WGS sequence"/>
</dbReference>
<evidence type="ECO:0000313" key="1">
    <source>
        <dbReference type="EMBL" id="SFS60472.1"/>
    </source>
</evidence>
<keyword evidence="2" id="KW-1185">Reference proteome</keyword>
<reference evidence="2" key="1">
    <citation type="submission" date="2016-10" db="EMBL/GenBank/DDBJ databases">
        <authorList>
            <person name="Varghese N."/>
            <person name="Submissions S."/>
        </authorList>
    </citation>
    <scope>NUCLEOTIDE SEQUENCE [LARGE SCALE GENOMIC DNA]</scope>
    <source>
        <strain evidence="2">DSM 45789</strain>
    </source>
</reference>
<name>A0A1I6R6X4_9BACL</name>